<sequence>MSSNPSWTGTPHEADGTHAYKCDCTMFCRYLKQIGKTTYYLHRQIPGNTTTHACHYIVDSTVPAGLRLKIKFSKKCKDPNGRPYTSAPYLHSKPRKARGTGRDSPEPSTSAQQEGYHSMPLSPESQSGGPSAPHVTCGPDVSLEQDVFAKVLTILQPEPPEHDIDMHDMGVPYPPSDNSRPASPMQLDPALPEPGCDAPPACPHGPDEWVDMDEEGSGAGERTVFVYEIVDEDTTSRIPMPAATLEDLRITQLFIEGVRNAMLDTDKIAPEVLAHLRNSPKEQLDLSCPILRLSLNIYLGIDNCSNDQYNVVRESLVPHNIQMLSYDQVKCRTMKLSSMYPVYQHLPRLYRPIQRLGTLSKVPQLQALHHTSEGASAMDYRVRSTARLKQDLAANSYKVPVISDFLHGKDYINAVHEGKINDDHIMLLLSLDGAQLYAHKESDCWIYIWVVLDHSPNVCYCKKHVLVGGVIPGPCKPKDINSFLFPGMHHLSALMKEGLLIWDSAKHELRLKRPFFAFGAADGPGMSYLNGAVGHKGAQGCRLFCPQKGWLKPNKSWYYPACLKPLNYDHPGSSHNDIDLFANPDPNTPSLEARYEECLHTLLSSCTPAQYHLLLKLWRGVMKCDKDNDRSTWDWAVLQGNIWKAHGQAVGDTQQYLPNSFDRPLCDLAEKLNSGYKAIEFLMYLFGLGLAMLGDILPEKYWQNYCKLVRGIQILHQRSIALEDLVEAHKLLIEFCDEFKQLYYQHDATHIHFVQPHIVLSQWTMERLIGELMKEMRQPSNPYQNLAQRALRWAQVSALKAMHSDLECQPMAPRGTADLGDHAPYLDRLKCSYNMVWSCQHEHVFAIIDAKQIRSVVAAVPHTRPDRQLGDYNGHVFMVEKMGLDIMPMSGAVEADTKEQEGNEGVPNV</sequence>
<accession>A0ACC1TB22</accession>
<evidence type="ECO:0000313" key="1">
    <source>
        <dbReference type="EMBL" id="KAJ3557206.1"/>
    </source>
</evidence>
<gene>
    <name evidence="1" type="ORF">NM688_g1598</name>
</gene>
<proteinExistence type="predicted"/>
<name>A0ACC1TB22_9APHY</name>
<comment type="caution">
    <text evidence="1">The sequence shown here is derived from an EMBL/GenBank/DDBJ whole genome shotgun (WGS) entry which is preliminary data.</text>
</comment>
<keyword evidence="2" id="KW-1185">Reference proteome</keyword>
<protein>
    <submittedName>
        <fullName evidence="1">Uncharacterized protein</fullName>
    </submittedName>
</protein>
<dbReference type="Proteomes" id="UP001148662">
    <property type="component" value="Unassembled WGS sequence"/>
</dbReference>
<evidence type="ECO:0000313" key="2">
    <source>
        <dbReference type="Proteomes" id="UP001148662"/>
    </source>
</evidence>
<organism evidence="1 2">
    <name type="scientific">Phlebia brevispora</name>
    <dbReference type="NCBI Taxonomy" id="194682"/>
    <lineage>
        <taxon>Eukaryota</taxon>
        <taxon>Fungi</taxon>
        <taxon>Dikarya</taxon>
        <taxon>Basidiomycota</taxon>
        <taxon>Agaricomycotina</taxon>
        <taxon>Agaricomycetes</taxon>
        <taxon>Polyporales</taxon>
        <taxon>Meruliaceae</taxon>
        <taxon>Phlebia</taxon>
    </lineage>
</organism>
<dbReference type="EMBL" id="JANHOG010000177">
    <property type="protein sequence ID" value="KAJ3557206.1"/>
    <property type="molecule type" value="Genomic_DNA"/>
</dbReference>
<reference evidence="1" key="1">
    <citation type="submission" date="2022-07" db="EMBL/GenBank/DDBJ databases">
        <title>Genome Sequence of Phlebia brevispora.</title>
        <authorList>
            <person name="Buettner E."/>
        </authorList>
    </citation>
    <scope>NUCLEOTIDE SEQUENCE</scope>
    <source>
        <strain evidence="1">MPL23</strain>
    </source>
</reference>